<protein>
    <submittedName>
        <fullName evidence="2">Uncharacterized protein</fullName>
    </submittedName>
</protein>
<evidence type="ECO:0000256" key="1">
    <source>
        <dbReference type="SAM" id="MobiDB-lite"/>
    </source>
</evidence>
<evidence type="ECO:0000313" key="2">
    <source>
        <dbReference type="EMBL" id="MVT69957.1"/>
    </source>
</evidence>
<dbReference type="RefSeq" id="WP_157348072.1">
    <property type="nucleotide sequence ID" value="NZ_WQNF01000036.1"/>
</dbReference>
<name>A0A844SUI7_9BRAD</name>
<gene>
    <name evidence="2" type="ORF">GPL21_33260</name>
</gene>
<dbReference type="Proteomes" id="UP000436468">
    <property type="component" value="Unassembled WGS sequence"/>
</dbReference>
<evidence type="ECO:0000313" key="3">
    <source>
        <dbReference type="Proteomes" id="UP000436468"/>
    </source>
</evidence>
<comment type="caution">
    <text evidence="2">The sequence shown here is derived from an EMBL/GenBank/DDBJ whole genome shotgun (WGS) entry which is preliminary data.</text>
</comment>
<dbReference type="EMBL" id="WQNF01000036">
    <property type="protein sequence ID" value="MVT69957.1"/>
    <property type="molecule type" value="Genomic_DNA"/>
</dbReference>
<accession>A0A844SUI7</accession>
<feature type="region of interest" description="Disordered" evidence="1">
    <location>
        <begin position="1"/>
        <end position="20"/>
    </location>
</feature>
<reference evidence="2 3" key="1">
    <citation type="submission" date="2019-12" db="EMBL/GenBank/DDBJ databases">
        <title>Draft genome sequences Bradyrhizobium cajani AMBPC1010, Bradyrhizobium pachyrhizi AMBPC1040 and Bradyrhizobium yuanmingense ALSPC3051, three plant growth promoting strains isolated from nodules of Cajanus cajan L. in Dominican Republic.</title>
        <authorList>
            <person name="Flores-Felix J.D."/>
            <person name="Araujo J."/>
            <person name="Diaz-Alcantara C."/>
            <person name="Gonzalez-Andres F."/>
            <person name="Velazquez E."/>
        </authorList>
    </citation>
    <scope>NUCLEOTIDE SEQUENCE [LARGE SCALE GENOMIC DNA]</scope>
    <source>
        <strain evidence="2 3">1040</strain>
    </source>
</reference>
<sequence length="249" mass="26983">MGPVRKNPSPGAPRAYKKWSRRSAGLQGELDLASKLDGYERAQKDYRSAQNVLGSVRANDFGELSLKSMASMAYEGAILDDPSACHHLRNEKQIVVWSIAFDVTLLASRSTEASALTGQFAEVARRAKQSGTVISATDPALEAIATHRRTAADHLAAILATDATEPRTDARWDAEDRQEAACDREVDAAWMLAKTIPTILAGVAAVLAYINDFELAGDVWPVEEAYGIGPDSWHYKLRQTMAAAVVNLA</sequence>
<proteinExistence type="predicted"/>
<keyword evidence="3" id="KW-1185">Reference proteome</keyword>
<dbReference type="AlphaFoldDB" id="A0A844SUI7"/>
<organism evidence="2 3">
    <name type="scientific">Bradyrhizobium pachyrhizi</name>
    <dbReference type="NCBI Taxonomy" id="280333"/>
    <lineage>
        <taxon>Bacteria</taxon>
        <taxon>Pseudomonadati</taxon>
        <taxon>Pseudomonadota</taxon>
        <taxon>Alphaproteobacteria</taxon>
        <taxon>Hyphomicrobiales</taxon>
        <taxon>Nitrobacteraceae</taxon>
        <taxon>Bradyrhizobium</taxon>
    </lineage>
</organism>